<evidence type="ECO:0000313" key="3">
    <source>
        <dbReference type="Proteomes" id="UP000253141"/>
    </source>
</evidence>
<proteinExistence type="predicted"/>
<gene>
    <name evidence="2" type="ORF">DVG78_28070</name>
</gene>
<keyword evidence="3" id="KW-1185">Reference proteome</keyword>
<dbReference type="OrthoDB" id="675324at2"/>
<name>A0A369I7C1_9BACT</name>
<evidence type="ECO:0000313" key="2">
    <source>
        <dbReference type="EMBL" id="RDB02576.1"/>
    </source>
</evidence>
<feature type="chain" id="PRO_5016967475" description="DUF2490 domain-containing protein" evidence="1">
    <location>
        <begin position="20"/>
        <end position="206"/>
    </location>
</feature>
<evidence type="ECO:0000256" key="1">
    <source>
        <dbReference type="SAM" id="SignalP"/>
    </source>
</evidence>
<keyword evidence="1" id="KW-0732">Signal</keyword>
<protein>
    <recommendedName>
        <fullName evidence="4">DUF2490 domain-containing protein</fullName>
    </recommendedName>
</protein>
<reference evidence="2 3" key="1">
    <citation type="submission" date="2018-07" db="EMBL/GenBank/DDBJ databases">
        <title>Genome analysis of Runella aurantiaca.</title>
        <authorList>
            <person name="Yang X."/>
        </authorList>
    </citation>
    <scope>NUCLEOTIDE SEQUENCE [LARGE SCALE GENOMIC DNA]</scope>
    <source>
        <strain evidence="2 3">YX9</strain>
    </source>
</reference>
<comment type="caution">
    <text evidence="2">The sequence shown here is derived from an EMBL/GenBank/DDBJ whole genome shotgun (WGS) entry which is preliminary data.</text>
</comment>
<sequence>MIRWVLVFAGWVALATVNAQPTTIETMVGKQNYFYQHTISKSLGSSRFGFMHTSSLHAFYEGDDMNELMSQSYVTYSIMRFLKLGLGTFYASKPGISPAVSLQFRYAHRDFQAFLVPRVDLKKNGSVEMMILLEYTPAITERIHFYSRAQFMTNYGPKHHNRSFQNFRAGLHIRQTVVGIALNIDQRGKTISTLYNPGVFLRYELH</sequence>
<dbReference type="EMBL" id="QPIW01000040">
    <property type="protein sequence ID" value="RDB02576.1"/>
    <property type="molecule type" value="Genomic_DNA"/>
</dbReference>
<evidence type="ECO:0008006" key="4">
    <source>
        <dbReference type="Google" id="ProtNLM"/>
    </source>
</evidence>
<organism evidence="2 3">
    <name type="scientific">Runella aurantiaca</name>
    <dbReference type="NCBI Taxonomy" id="2282308"/>
    <lineage>
        <taxon>Bacteria</taxon>
        <taxon>Pseudomonadati</taxon>
        <taxon>Bacteroidota</taxon>
        <taxon>Cytophagia</taxon>
        <taxon>Cytophagales</taxon>
        <taxon>Spirosomataceae</taxon>
        <taxon>Runella</taxon>
    </lineage>
</organism>
<dbReference type="AlphaFoldDB" id="A0A369I7C1"/>
<dbReference type="Proteomes" id="UP000253141">
    <property type="component" value="Unassembled WGS sequence"/>
</dbReference>
<accession>A0A369I7C1</accession>
<feature type="signal peptide" evidence="1">
    <location>
        <begin position="1"/>
        <end position="19"/>
    </location>
</feature>
<dbReference type="RefSeq" id="WP_114464329.1">
    <property type="nucleotide sequence ID" value="NZ_QPIW01000040.1"/>
</dbReference>